<name>A0A0C9RJH2_9CONI</name>
<dbReference type="FunFam" id="3.80.10.10:FF:000363">
    <property type="entry name" value="Leucine-rich repeat family protein"/>
    <property type="match status" value="1"/>
</dbReference>
<evidence type="ECO:0000256" key="13">
    <source>
        <dbReference type="ARBA" id="ARBA00023136"/>
    </source>
</evidence>
<evidence type="ECO:0000256" key="18">
    <source>
        <dbReference type="SAM" id="Phobius"/>
    </source>
</evidence>
<evidence type="ECO:0000256" key="6">
    <source>
        <dbReference type="ARBA" id="ARBA00022692"/>
    </source>
</evidence>
<dbReference type="Pfam" id="PF00069">
    <property type="entry name" value="Pkinase"/>
    <property type="match status" value="1"/>
</dbReference>
<dbReference type="InterPro" id="IPR001611">
    <property type="entry name" value="Leu-rich_rpt"/>
</dbReference>
<keyword evidence="7 19" id="KW-0732">Signal</keyword>
<dbReference type="Gene3D" id="3.30.200.20">
    <property type="entry name" value="Phosphorylase Kinase, domain 1"/>
    <property type="match status" value="1"/>
</dbReference>
<dbReference type="PROSITE" id="PS00108">
    <property type="entry name" value="PROTEIN_KINASE_ST"/>
    <property type="match status" value="1"/>
</dbReference>
<evidence type="ECO:0000256" key="3">
    <source>
        <dbReference type="ARBA" id="ARBA00022527"/>
    </source>
</evidence>
<evidence type="ECO:0000256" key="17">
    <source>
        <dbReference type="PROSITE-ProRule" id="PRU10141"/>
    </source>
</evidence>
<keyword evidence="14" id="KW-0325">Glycoprotein</keyword>
<keyword evidence="6 18" id="KW-0812">Transmembrane</keyword>
<dbReference type="EMBL" id="GCHU01014520">
    <property type="protein sequence ID" value="JAG86676.1"/>
    <property type="molecule type" value="Transcribed_RNA"/>
</dbReference>
<dbReference type="Gene3D" id="3.80.10.10">
    <property type="entry name" value="Ribonuclease Inhibitor"/>
    <property type="match status" value="2"/>
</dbReference>
<dbReference type="InterPro" id="IPR000719">
    <property type="entry name" value="Prot_kinase_dom"/>
</dbReference>
<keyword evidence="9 17" id="KW-0547">Nucleotide-binding</keyword>
<evidence type="ECO:0000313" key="21">
    <source>
        <dbReference type="EMBL" id="JAG86676.1"/>
    </source>
</evidence>
<evidence type="ECO:0000256" key="5">
    <source>
        <dbReference type="ARBA" id="ARBA00022679"/>
    </source>
</evidence>
<dbReference type="InterPro" id="IPR017441">
    <property type="entry name" value="Protein_kinase_ATP_BS"/>
</dbReference>
<dbReference type="FunFam" id="3.80.10.10:FF:000542">
    <property type="entry name" value="Leucine-rich repeat protein kinase family protein"/>
    <property type="match status" value="1"/>
</dbReference>
<keyword evidence="13 18" id="KW-0472">Membrane</keyword>
<evidence type="ECO:0000256" key="16">
    <source>
        <dbReference type="ARBA" id="ARBA00048679"/>
    </source>
</evidence>
<keyword evidence="5" id="KW-0808">Transferase</keyword>
<dbReference type="GO" id="GO:0005524">
    <property type="term" value="F:ATP binding"/>
    <property type="evidence" value="ECO:0007669"/>
    <property type="project" value="UniProtKB-UniRule"/>
</dbReference>
<comment type="catalytic activity">
    <reaction evidence="15">
        <text>L-threonyl-[protein] + ATP = O-phospho-L-threonyl-[protein] + ADP + H(+)</text>
        <dbReference type="Rhea" id="RHEA:46608"/>
        <dbReference type="Rhea" id="RHEA-COMP:11060"/>
        <dbReference type="Rhea" id="RHEA-COMP:11605"/>
        <dbReference type="ChEBI" id="CHEBI:15378"/>
        <dbReference type="ChEBI" id="CHEBI:30013"/>
        <dbReference type="ChEBI" id="CHEBI:30616"/>
        <dbReference type="ChEBI" id="CHEBI:61977"/>
        <dbReference type="ChEBI" id="CHEBI:456216"/>
        <dbReference type="EC" id="2.7.11.1"/>
    </reaction>
</comment>
<feature type="transmembrane region" description="Helical" evidence="18">
    <location>
        <begin position="559"/>
        <end position="582"/>
    </location>
</feature>
<keyword evidence="3" id="KW-0723">Serine/threonine-protein kinase</keyword>
<dbReference type="AlphaFoldDB" id="A0A0C9RJH2"/>
<evidence type="ECO:0000256" key="9">
    <source>
        <dbReference type="ARBA" id="ARBA00022741"/>
    </source>
</evidence>
<keyword evidence="11 17" id="KW-0067">ATP-binding</keyword>
<dbReference type="GO" id="GO:0004674">
    <property type="term" value="F:protein serine/threonine kinase activity"/>
    <property type="evidence" value="ECO:0007669"/>
    <property type="project" value="UniProtKB-KW"/>
</dbReference>
<feature type="domain" description="Protein kinase" evidence="20">
    <location>
        <begin position="634"/>
        <end position="913"/>
    </location>
</feature>
<comment type="catalytic activity">
    <reaction evidence="16">
        <text>L-seryl-[protein] + ATP = O-phospho-L-seryl-[protein] + ADP + H(+)</text>
        <dbReference type="Rhea" id="RHEA:17989"/>
        <dbReference type="Rhea" id="RHEA-COMP:9863"/>
        <dbReference type="Rhea" id="RHEA-COMP:11604"/>
        <dbReference type="ChEBI" id="CHEBI:15378"/>
        <dbReference type="ChEBI" id="CHEBI:29999"/>
        <dbReference type="ChEBI" id="CHEBI:30616"/>
        <dbReference type="ChEBI" id="CHEBI:83421"/>
        <dbReference type="ChEBI" id="CHEBI:456216"/>
        <dbReference type="EC" id="2.7.11.1"/>
    </reaction>
</comment>
<keyword evidence="12 18" id="KW-1133">Transmembrane helix</keyword>
<organism evidence="21">
    <name type="scientific">Wollemia nobilis</name>
    <dbReference type="NCBI Taxonomy" id="56998"/>
    <lineage>
        <taxon>Eukaryota</taxon>
        <taxon>Viridiplantae</taxon>
        <taxon>Streptophyta</taxon>
        <taxon>Embryophyta</taxon>
        <taxon>Tracheophyta</taxon>
        <taxon>Spermatophyta</taxon>
        <taxon>Pinopsida</taxon>
        <taxon>Pinidae</taxon>
        <taxon>Conifers II</taxon>
        <taxon>Araucariales</taxon>
        <taxon>Araucariaceae</taxon>
        <taxon>Wollemia</taxon>
    </lineage>
</organism>
<dbReference type="FunFam" id="3.30.200.20:FF:000039">
    <property type="entry name" value="receptor-like protein kinase FERONIA"/>
    <property type="match status" value="1"/>
</dbReference>
<evidence type="ECO:0000256" key="7">
    <source>
        <dbReference type="ARBA" id="ARBA00022729"/>
    </source>
</evidence>
<feature type="chain" id="PRO_5002212133" description="non-specific serine/threonine protein kinase" evidence="19">
    <location>
        <begin position="23"/>
        <end position="967"/>
    </location>
</feature>
<keyword evidence="10" id="KW-0418">Kinase</keyword>
<feature type="binding site" evidence="17">
    <location>
        <position position="663"/>
    </location>
    <ligand>
        <name>ATP</name>
        <dbReference type="ChEBI" id="CHEBI:30616"/>
    </ligand>
</feature>
<evidence type="ECO:0000256" key="19">
    <source>
        <dbReference type="SAM" id="SignalP"/>
    </source>
</evidence>
<dbReference type="InterPro" id="IPR032675">
    <property type="entry name" value="LRR_dom_sf"/>
</dbReference>
<dbReference type="InterPro" id="IPR011009">
    <property type="entry name" value="Kinase-like_dom_sf"/>
</dbReference>
<sequence length="967" mass="105868">MDGPSNVLLLFIALLSFRSTLEETDSNEVTTLRLLQSQWKGLTWTGVDPCGSKWVGVTCKGSHVADLLLSTMGLQGGLPSEIDQLTGLQRLDLSYNQGLNGPIPSSLGNLKSLRELVLSGCNFNGRIPAELGNLQHLTILDVSSNKLGGEIPPELGNLLNIYLFDIANNQLTGTLPPQLGKLVRAGHFHFNKNQLSGSIPPEIFHQNMTLQHVLLDQNRLAGEIPSTVGLLKDLTVLRLDSNGLEGPLPSNISNLIKLGEMHVSNNKLTGSIPDLSGLKNNLQYLDLSNNSFDVSNFPDWFSSLELVTTIMMEHVNLTGPFPSNALNLPQLEAMKLAKNSINGIPSTDIQVSPTLQLLDLEDNELADNKIVEAFVEKLPPNVTVKLMGNPACAEGSSLSNDVPSPCNPAQNIPPYVTPMKDCGKDIKCKKHMQVDPRICKCAMPFEGMFVFRAPSFHNLDNASRFRSLEESLLQNLNLTDGSIYILCCMSFDTDNYLNINVRIFPPPGTNYFHRSEIVKLGYILSIQTPNPLGSYYFLPRWDHDFFEVSEGSKGLSTGAVIGIAAAGAAVALLILALVFYAFKQKKIIAKAKKTSRSFGASLGLASGEYSGDALKLKGARWFSLEELKQATNKFSSENEIGSGGYGKVYKGMLAVGAQMVAIKRAGQESRQGGAEFKTEIELLSRVHHKNLVGLIGFCLEEGERILVYEYMPNGSVRDNLSARTGIQLDWRKRIWIALGSARGLTYLHDHANPPIIHRDVKSSNILLDEHLNAKVADFGISKLLAAIDTEAGGHITSQIKGTMGYLDPEYFMTQQLSQKSDVYSYGVVLLEILTARQPIERGKHLVREVKTEIERGGVNALRRHELLDPVLRDSPVSPTVFESFVCLALRCTEDAATDRPKMSDVVKELESIVESMGPNNQYDDTDMDAGRGVKTMGIAHPLVGGSSSDTFDYSGGYMMLPPIVEPK</sequence>
<dbReference type="GO" id="GO:0016020">
    <property type="term" value="C:membrane"/>
    <property type="evidence" value="ECO:0007669"/>
    <property type="project" value="UniProtKB-SubCell"/>
</dbReference>
<evidence type="ECO:0000256" key="12">
    <source>
        <dbReference type="ARBA" id="ARBA00022989"/>
    </source>
</evidence>
<evidence type="ECO:0000256" key="10">
    <source>
        <dbReference type="ARBA" id="ARBA00022777"/>
    </source>
</evidence>
<dbReference type="PROSITE" id="PS50011">
    <property type="entry name" value="PROTEIN_KINASE_DOM"/>
    <property type="match status" value="1"/>
</dbReference>
<dbReference type="SUPFAM" id="SSF56112">
    <property type="entry name" value="Protein kinase-like (PK-like)"/>
    <property type="match status" value="1"/>
</dbReference>
<dbReference type="Gene3D" id="1.10.510.10">
    <property type="entry name" value="Transferase(Phosphotransferase) domain 1"/>
    <property type="match status" value="1"/>
</dbReference>
<keyword evidence="4" id="KW-0433">Leucine-rich repeat</keyword>
<dbReference type="FunFam" id="1.10.510.10:FF:000453">
    <property type="entry name" value="LRR receptor-like serine/threonine-protein kinase HSL2"/>
    <property type="match status" value="1"/>
</dbReference>
<evidence type="ECO:0000256" key="2">
    <source>
        <dbReference type="ARBA" id="ARBA00012513"/>
    </source>
</evidence>
<evidence type="ECO:0000256" key="14">
    <source>
        <dbReference type="ARBA" id="ARBA00023180"/>
    </source>
</evidence>
<proteinExistence type="predicted"/>
<dbReference type="PANTHER" id="PTHR45974:SF266">
    <property type="entry name" value="LEUCINE-RICH REPEAT RECEPTOR PROTEIN KINASE HPCA1"/>
    <property type="match status" value="1"/>
</dbReference>
<evidence type="ECO:0000256" key="11">
    <source>
        <dbReference type="ARBA" id="ARBA00022840"/>
    </source>
</evidence>
<feature type="signal peptide" evidence="19">
    <location>
        <begin position="1"/>
        <end position="22"/>
    </location>
</feature>
<dbReference type="CDD" id="cd14066">
    <property type="entry name" value="STKc_IRAK"/>
    <property type="match status" value="1"/>
</dbReference>
<evidence type="ECO:0000256" key="8">
    <source>
        <dbReference type="ARBA" id="ARBA00022737"/>
    </source>
</evidence>
<dbReference type="SMART" id="SM00220">
    <property type="entry name" value="S_TKc"/>
    <property type="match status" value="1"/>
</dbReference>
<dbReference type="PROSITE" id="PS00107">
    <property type="entry name" value="PROTEIN_KINASE_ATP"/>
    <property type="match status" value="1"/>
</dbReference>
<dbReference type="PANTHER" id="PTHR45974">
    <property type="entry name" value="RECEPTOR-LIKE PROTEIN 55"/>
    <property type="match status" value="1"/>
</dbReference>
<dbReference type="EC" id="2.7.11.1" evidence="2"/>
<evidence type="ECO:0000259" key="20">
    <source>
        <dbReference type="PROSITE" id="PS50011"/>
    </source>
</evidence>
<evidence type="ECO:0000256" key="1">
    <source>
        <dbReference type="ARBA" id="ARBA00004167"/>
    </source>
</evidence>
<accession>A0A0C9RJH2</accession>
<evidence type="ECO:0000256" key="15">
    <source>
        <dbReference type="ARBA" id="ARBA00047899"/>
    </source>
</evidence>
<comment type="subcellular location">
    <subcellularLocation>
        <location evidence="1">Membrane</location>
        <topology evidence="1">Single-pass membrane protein</topology>
    </subcellularLocation>
</comment>
<dbReference type="Pfam" id="PF00560">
    <property type="entry name" value="LRR_1"/>
    <property type="match status" value="5"/>
</dbReference>
<reference evidence="21" key="1">
    <citation type="submission" date="2015-02" db="EMBL/GenBank/DDBJ databases">
        <title>A transcriptome of Wollemia nobilis - a relic of Gondwana.</title>
        <authorList>
            <person name="Chia J.Y."/>
            <person name="Leong Y.S."/>
            <person name="Abdul Karim S."/>
            <person name="Wan Azmi N."/>
            <person name="Hercus R."/>
            <person name="Croft L."/>
        </authorList>
    </citation>
    <scope>NUCLEOTIDE SEQUENCE</scope>
    <source>
        <strain evidence="21">MaeBrown</strain>
        <tissue evidence="21">Leaf</tissue>
    </source>
</reference>
<dbReference type="SUPFAM" id="SSF52058">
    <property type="entry name" value="L domain-like"/>
    <property type="match status" value="1"/>
</dbReference>
<evidence type="ECO:0000256" key="4">
    <source>
        <dbReference type="ARBA" id="ARBA00022614"/>
    </source>
</evidence>
<dbReference type="InterPro" id="IPR008271">
    <property type="entry name" value="Ser/Thr_kinase_AS"/>
</dbReference>
<protein>
    <recommendedName>
        <fullName evidence="2">non-specific serine/threonine protein kinase</fullName>
        <ecNumber evidence="2">2.7.11.1</ecNumber>
    </recommendedName>
</protein>
<keyword evidence="8" id="KW-0677">Repeat</keyword>